<evidence type="ECO:0008006" key="3">
    <source>
        <dbReference type="Google" id="ProtNLM"/>
    </source>
</evidence>
<proteinExistence type="predicted"/>
<dbReference type="EMBL" id="ATBP01003677">
    <property type="protein sequence ID" value="ETR64763.1"/>
    <property type="molecule type" value="Genomic_DNA"/>
</dbReference>
<protein>
    <recommendedName>
        <fullName evidence="3">Cadherin domain-containing protein</fullName>
    </recommendedName>
</protein>
<evidence type="ECO:0000313" key="2">
    <source>
        <dbReference type="Proteomes" id="UP000189670"/>
    </source>
</evidence>
<dbReference type="AlphaFoldDB" id="A0A1V1NQC7"/>
<sequence>EDTAISSISFTATDIDTAACLLDITFASSNTLVSVADISYTCNADVLYLSLTPVADQSGTVNITIIATDAGGLTSATSFALDVTPVEDAPVITSDTTFSMNEDSTASFTLTATDAESADCSLDITFASSNTALLSVENISYTCVSAIYFISITPNANQSGNLSLSITVTDS</sequence>
<dbReference type="Gene3D" id="2.60.40.10">
    <property type="entry name" value="Immunoglobulins"/>
    <property type="match status" value="1"/>
</dbReference>
<feature type="non-terminal residue" evidence="1">
    <location>
        <position position="171"/>
    </location>
</feature>
<dbReference type="SUPFAM" id="SSF49313">
    <property type="entry name" value="Cadherin-like"/>
    <property type="match status" value="1"/>
</dbReference>
<organism evidence="1 2">
    <name type="scientific">Candidatus Magnetoglobus multicellularis str. Araruama</name>
    <dbReference type="NCBI Taxonomy" id="890399"/>
    <lineage>
        <taxon>Bacteria</taxon>
        <taxon>Pseudomonadati</taxon>
        <taxon>Thermodesulfobacteriota</taxon>
        <taxon>Desulfobacteria</taxon>
        <taxon>Desulfobacterales</taxon>
        <taxon>Desulfobacteraceae</taxon>
        <taxon>Candidatus Magnetoglobus</taxon>
    </lineage>
</organism>
<dbReference type="Proteomes" id="UP000189670">
    <property type="component" value="Unassembled WGS sequence"/>
</dbReference>
<dbReference type="InterPro" id="IPR013783">
    <property type="entry name" value="Ig-like_fold"/>
</dbReference>
<dbReference type="GO" id="GO:0016020">
    <property type="term" value="C:membrane"/>
    <property type="evidence" value="ECO:0007669"/>
    <property type="project" value="InterPro"/>
</dbReference>
<dbReference type="InterPro" id="IPR015919">
    <property type="entry name" value="Cadherin-like_sf"/>
</dbReference>
<evidence type="ECO:0000313" key="1">
    <source>
        <dbReference type="EMBL" id="ETR64763.1"/>
    </source>
</evidence>
<comment type="caution">
    <text evidence="1">The sequence shown here is derived from an EMBL/GenBank/DDBJ whole genome shotgun (WGS) entry which is preliminary data.</text>
</comment>
<dbReference type="GO" id="GO:0005509">
    <property type="term" value="F:calcium ion binding"/>
    <property type="evidence" value="ECO:0007669"/>
    <property type="project" value="InterPro"/>
</dbReference>
<name>A0A1V1NQC7_9BACT</name>
<accession>A0A1V1NQC7</accession>
<feature type="non-terminal residue" evidence="1">
    <location>
        <position position="1"/>
    </location>
</feature>
<gene>
    <name evidence="1" type="ORF">OMM_15380</name>
</gene>
<dbReference type="Pfam" id="PF17963">
    <property type="entry name" value="Big_9"/>
    <property type="match status" value="1"/>
</dbReference>
<reference evidence="2" key="1">
    <citation type="submission" date="2012-11" db="EMBL/GenBank/DDBJ databases">
        <authorList>
            <person name="Lucero-Rivera Y.E."/>
            <person name="Tovar-Ramirez D."/>
        </authorList>
    </citation>
    <scope>NUCLEOTIDE SEQUENCE [LARGE SCALE GENOMIC DNA]</scope>
    <source>
        <strain evidence="2">Araruama</strain>
    </source>
</reference>